<dbReference type="EMBL" id="JAIZAY010000013">
    <property type="protein sequence ID" value="KAJ8031254.1"/>
    <property type="molecule type" value="Genomic_DNA"/>
</dbReference>
<reference evidence="6" key="1">
    <citation type="submission" date="2021-10" db="EMBL/GenBank/DDBJ databases">
        <title>Tropical sea cucumber genome reveals ecological adaptation and Cuvierian tubules defense mechanism.</title>
        <authorList>
            <person name="Chen T."/>
        </authorList>
    </citation>
    <scope>NUCLEOTIDE SEQUENCE</scope>
    <source>
        <strain evidence="6">Nanhai2018</strain>
        <tissue evidence="6">Muscle</tissue>
    </source>
</reference>
<keyword evidence="2" id="KW-0106">Calcium</keyword>
<dbReference type="Gene3D" id="1.10.238.10">
    <property type="entry name" value="EF-hand"/>
    <property type="match status" value="1"/>
</dbReference>
<evidence type="ECO:0000256" key="3">
    <source>
        <dbReference type="ARBA" id="ARBA00093310"/>
    </source>
</evidence>
<feature type="region of interest" description="Disordered" evidence="4">
    <location>
        <begin position="522"/>
        <end position="542"/>
    </location>
</feature>
<dbReference type="PROSITE" id="PS00018">
    <property type="entry name" value="EF_HAND_1"/>
    <property type="match status" value="1"/>
</dbReference>
<feature type="region of interest" description="Disordered" evidence="4">
    <location>
        <begin position="559"/>
        <end position="580"/>
    </location>
</feature>
<dbReference type="Pfam" id="PF21161">
    <property type="entry name" value="P2R3B_EF-hand"/>
    <property type="match status" value="1"/>
</dbReference>
<dbReference type="InterPro" id="IPR018247">
    <property type="entry name" value="EF_Hand_1_Ca_BS"/>
</dbReference>
<dbReference type="Proteomes" id="UP001152320">
    <property type="component" value="Chromosome 13"/>
</dbReference>
<dbReference type="PANTHER" id="PTHR14095:SF0">
    <property type="entry name" value="MIP22305P"/>
    <property type="match status" value="1"/>
</dbReference>
<dbReference type="AlphaFoldDB" id="A0A9Q1BRB8"/>
<dbReference type="Pfam" id="PF17958">
    <property type="entry name" value="EF-hand_13"/>
    <property type="match status" value="1"/>
</dbReference>
<keyword evidence="7" id="KW-1185">Reference proteome</keyword>
<gene>
    <name evidence="6" type="ORF">HOLleu_27930</name>
</gene>
<dbReference type="Gene3D" id="1.10.238.230">
    <property type="match status" value="1"/>
</dbReference>
<dbReference type="GO" id="GO:0005509">
    <property type="term" value="F:calcium ion binding"/>
    <property type="evidence" value="ECO:0007669"/>
    <property type="project" value="InterPro"/>
</dbReference>
<dbReference type="FunFam" id="1.10.238.230:FF:000001">
    <property type="entry name" value="Serine/threonine-protein phosphatase 2A regulatory subunit B'' subunit beta"/>
    <property type="match status" value="1"/>
</dbReference>
<evidence type="ECO:0000256" key="4">
    <source>
        <dbReference type="SAM" id="MobiDB-lite"/>
    </source>
</evidence>
<dbReference type="InterPro" id="IPR002048">
    <property type="entry name" value="EF_hand_dom"/>
</dbReference>
<evidence type="ECO:0000313" key="7">
    <source>
        <dbReference type="Proteomes" id="UP001152320"/>
    </source>
</evidence>
<dbReference type="Gene3D" id="1.10.238.220">
    <property type="match status" value="1"/>
</dbReference>
<dbReference type="GO" id="GO:0019888">
    <property type="term" value="F:protein phosphatase regulator activity"/>
    <property type="evidence" value="ECO:0007669"/>
    <property type="project" value="TreeGrafter"/>
</dbReference>
<keyword evidence="1" id="KW-0479">Metal-binding</keyword>
<feature type="domain" description="EF-hand" evidence="5">
    <location>
        <begin position="394"/>
        <end position="429"/>
    </location>
</feature>
<dbReference type="GO" id="GO:0000159">
    <property type="term" value="C:protein phosphatase type 2A complex"/>
    <property type="evidence" value="ECO:0007669"/>
    <property type="project" value="TreeGrafter"/>
</dbReference>
<evidence type="ECO:0000256" key="1">
    <source>
        <dbReference type="ARBA" id="ARBA00022723"/>
    </source>
</evidence>
<comment type="caution">
    <text evidence="6">The sequence shown here is derived from an EMBL/GenBank/DDBJ whole genome shotgun (WGS) entry which is preliminary data.</text>
</comment>
<dbReference type="FunFam" id="1.10.238.220:FF:000001">
    <property type="entry name" value="Serine/threonine-protein phosphatase 2A regulatory subunit B'' subunit alpha"/>
    <property type="match status" value="1"/>
</dbReference>
<evidence type="ECO:0000259" key="5">
    <source>
        <dbReference type="PROSITE" id="PS50222"/>
    </source>
</evidence>
<dbReference type="PANTHER" id="PTHR14095">
    <property type="entry name" value="PHOSPHATASE 2A REGULATORY SUBUNIT-RELATED"/>
    <property type="match status" value="1"/>
</dbReference>
<proteinExistence type="predicted"/>
<protein>
    <submittedName>
        <fullName evidence="6">Serine/threonine-protein phosphatase 2A regulatory subunit B'' subunit alpha</fullName>
    </submittedName>
</protein>
<comment type="function">
    <text evidence="3">The B regulatory subunit might modulate substrate selectivity and catalytic activity, and might also direct the localization of the catalytic enzyme to a particular subcellular compartment.</text>
</comment>
<dbReference type="FunFam" id="1.10.238.10:FF:000628">
    <property type="entry name" value="Serine/threonine-protein phosphatase 2A regulatory subunit B'' subunit beta"/>
    <property type="match status" value="1"/>
</dbReference>
<evidence type="ECO:0000313" key="6">
    <source>
        <dbReference type="EMBL" id="KAJ8031254.1"/>
    </source>
</evidence>
<dbReference type="SUPFAM" id="SSF47473">
    <property type="entry name" value="EF-hand"/>
    <property type="match status" value="2"/>
</dbReference>
<evidence type="ECO:0000256" key="2">
    <source>
        <dbReference type="ARBA" id="ARBA00022837"/>
    </source>
</evidence>
<dbReference type="PROSITE" id="PS50222">
    <property type="entry name" value="EF_HAND_2"/>
    <property type="match status" value="1"/>
</dbReference>
<dbReference type="Pfam" id="PF13499">
    <property type="entry name" value="EF-hand_7"/>
    <property type="match status" value="1"/>
</dbReference>
<dbReference type="InterPro" id="IPR041534">
    <property type="entry name" value="EF-hand_13"/>
</dbReference>
<sequence>MGPRTFIMHHCPLVPASYHKVISTQAVYTAIHVDQKYIRAIHYCGGPCSYPKPAERTHVIGRAVQNGYQCNAVHFGLCTQVDHPIRKQSTAVVRRRHPNSTRTNHRLSLKPKNKYFEDQRLLNQRFEQIAIPPFYFPNGQPVASEENEAILERLQDVFQSLPDNKASEEEMIQVTKACKCPRFWAVPLFVGAGGQEKGFVHQHTFINYWKRIIKDYHDEASRFFRIIGKPGRNFLLPEDFYLFVQDVVNCHPGLTFLQDAPEFHSRYIHTVIARIFYCVNRSWSGKITLPELKKSNLISVIALLEEEEDINQITEYFSYEHFYVIYCKFWEIDTDHDLLISKEDLARHQDQAISPKIIDRIFSPGTVLSPKSVADGLMSYTEFVFFLLSEEDKKTPMSIEYWFRCMDIDGDGYISMYEMEYFYEEQLIRMENMGIETLPFEDCLCQMLDLVKPSCGDKISLCDLKSCKLAYIFYDTFINLDKFLEHEQRDPFASTRDPNSEEPELTDWEKYAVEEYEILVAEEGGGQDDIDDQLEEGDYEDDFEPVDDIISVSIDGKPALSIDDLNKSPPFPVTGESDFH</sequence>
<accession>A0A9Q1BRB8</accession>
<dbReference type="OrthoDB" id="5586at2759"/>
<dbReference type="InterPro" id="IPR048855">
    <property type="entry name" value="P2R3A_B_D_EF-hand"/>
</dbReference>
<name>A0A9Q1BRB8_HOLLE</name>
<dbReference type="InterPro" id="IPR011992">
    <property type="entry name" value="EF-hand-dom_pair"/>
</dbReference>
<organism evidence="6 7">
    <name type="scientific">Holothuria leucospilota</name>
    <name type="common">Black long sea cucumber</name>
    <name type="synonym">Mertensiothuria leucospilota</name>
    <dbReference type="NCBI Taxonomy" id="206669"/>
    <lineage>
        <taxon>Eukaryota</taxon>
        <taxon>Metazoa</taxon>
        <taxon>Echinodermata</taxon>
        <taxon>Eleutherozoa</taxon>
        <taxon>Echinozoa</taxon>
        <taxon>Holothuroidea</taxon>
        <taxon>Aspidochirotacea</taxon>
        <taxon>Aspidochirotida</taxon>
        <taxon>Holothuriidae</taxon>
        <taxon>Holothuria</taxon>
    </lineage>
</organism>
<feature type="compositionally biased region" description="Acidic residues" evidence="4">
    <location>
        <begin position="525"/>
        <end position="542"/>
    </location>
</feature>